<reference evidence="1 2" key="1">
    <citation type="submission" date="2016-10" db="EMBL/GenBank/DDBJ databases">
        <authorList>
            <person name="de Groot N.N."/>
        </authorList>
    </citation>
    <scope>NUCLEOTIDE SEQUENCE [LARGE SCALE GENOMIC DNA]</scope>
    <source>
        <strain evidence="1 2">CPCC 100156</strain>
    </source>
</reference>
<dbReference type="SUPFAM" id="SSF48295">
    <property type="entry name" value="TrpR-like"/>
    <property type="match status" value="1"/>
</dbReference>
<dbReference type="InterPro" id="IPR002514">
    <property type="entry name" value="Transposase_8"/>
</dbReference>
<name>A0A1G7B226_9PROT</name>
<proteinExistence type="predicted"/>
<evidence type="ECO:0000313" key="2">
    <source>
        <dbReference type="Proteomes" id="UP000198925"/>
    </source>
</evidence>
<dbReference type="PANTHER" id="PTHR37936:SF3">
    <property type="entry name" value="TRANSPOSASE INSC FOR INSERTION ELEMENT IS2A-RELATED"/>
    <property type="match status" value="1"/>
</dbReference>
<sequence length="147" mass="15528">MGCPALEELRADIRADMMRDLKDGGYQRVEVLTGPGRRRVWDEATKARVVAESYAPGAVVSAVARRWQIAPQQLFTWRREARAASSEAGGQVALSFVPIVSDPPATGMASSGALIEVALAGAVVRVSPGVDQALLTAVLRAVRASTA</sequence>
<dbReference type="Pfam" id="PF01527">
    <property type="entry name" value="HTH_Tnp_1"/>
    <property type="match status" value="1"/>
</dbReference>
<dbReference type="EMBL" id="FMZX01000022">
    <property type="protein sequence ID" value="SDE20887.1"/>
    <property type="molecule type" value="Genomic_DNA"/>
</dbReference>
<dbReference type="GO" id="GO:0006313">
    <property type="term" value="P:DNA transposition"/>
    <property type="evidence" value="ECO:0007669"/>
    <property type="project" value="InterPro"/>
</dbReference>
<gene>
    <name evidence="1" type="ORF">SAMN04487779_102260</name>
</gene>
<protein>
    <submittedName>
        <fullName evidence="1">Transposase</fullName>
    </submittedName>
</protein>
<organism evidence="1 2">
    <name type="scientific">Belnapia rosea</name>
    <dbReference type="NCBI Taxonomy" id="938405"/>
    <lineage>
        <taxon>Bacteria</taxon>
        <taxon>Pseudomonadati</taxon>
        <taxon>Pseudomonadota</taxon>
        <taxon>Alphaproteobacteria</taxon>
        <taxon>Acetobacterales</taxon>
        <taxon>Roseomonadaceae</taxon>
        <taxon>Belnapia</taxon>
    </lineage>
</organism>
<accession>A0A1G7B226</accession>
<dbReference type="InterPro" id="IPR010921">
    <property type="entry name" value="Trp_repressor/repl_initiator"/>
</dbReference>
<dbReference type="NCBIfam" id="NF047595">
    <property type="entry name" value="IS66_ISRel24_TnpA"/>
    <property type="match status" value="1"/>
</dbReference>
<dbReference type="Proteomes" id="UP000198925">
    <property type="component" value="Unassembled WGS sequence"/>
</dbReference>
<keyword evidence="2" id="KW-1185">Reference proteome</keyword>
<dbReference type="STRING" id="938405.SAMN02927895_05604"/>
<dbReference type="GO" id="GO:0004803">
    <property type="term" value="F:transposase activity"/>
    <property type="evidence" value="ECO:0007669"/>
    <property type="project" value="InterPro"/>
</dbReference>
<dbReference type="AlphaFoldDB" id="A0A1G7B226"/>
<evidence type="ECO:0000313" key="1">
    <source>
        <dbReference type="EMBL" id="SDE20887.1"/>
    </source>
</evidence>
<dbReference type="PANTHER" id="PTHR37936">
    <property type="entry name" value="TRANSPOSASE INSC FOR INSERTION ELEMENT IS2A-RELATED"/>
    <property type="match status" value="1"/>
</dbReference>
<dbReference type="GO" id="GO:0043565">
    <property type="term" value="F:sequence-specific DNA binding"/>
    <property type="evidence" value="ECO:0007669"/>
    <property type="project" value="InterPro"/>
</dbReference>